<evidence type="ECO:0000313" key="4">
    <source>
        <dbReference type="EMBL" id="MFD1313412.1"/>
    </source>
</evidence>
<feature type="non-terminal residue" evidence="4">
    <location>
        <position position="1"/>
    </location>
</feature>
<dbReference type="PANTHER" id="PTHR43775">
    <property type="entry name" value="FATTY ACID SYNTHASE"/>
    <property type="match status" value="1"/>
</dbReference>
<evidence type="ECO:0000259" key="3">
    <source>
        <dbReference type="PROSITE" id="PS50075"/>
    </source>
</evidence>
<evidence type="ECO:0000256" key="1">
    <source>
        <dbReference type="ARBA" id="ARBA00022450"/>
    </source>
</evidence>
<dbReference type="SMART" id="SM01294">
    <property type="entry name" value="PKS_PP_betabranch"/>
    <property type="match status" value="1"/>
</dbReference>
<dbReference type="RefSeq" id="WP_381331253.1">
    <property type="nucleotide sequence ID" value="NZ_JBHTMM010000194.1"/>
</dbReference>
<sequence length="396" mass="41671">AGARPAPTTAARLAGLGPAERRTTLLALVRDLAAAVLGHASADAVEADQLFTEQGFDSLTAVELRNHLATATALTLPPTLLFDHATPELLAAHLDQRLLDAPTGGDPAAPADRPAGDTLSGLFKQACESGRVDEGFALLQAAAALRPTFASPRELAAALEPIRLSKGETGTPFVCFSSYVALAGVHQYARFASAFRGERDVWALPTQGFGTGEALPASFDAIAALQAEAVTRTVGDGPVVLVGSSSGGILALAAARHLQEQGRPPAAVVLLDTYMPRADSPFLKFSQQMLGGMFDRESMFAHMDTDRLTAMSWYISLIGEWEPGPLDSPVVLVRSSEPPVPAGLSGPLEREEWQSSWERAHTTIDVAGNHFTMMETHARSTADATGAWLGSLGQDS</sequence>
<dbReference type="InterPro" id="IPR029058">
    <property type="entry name" value="AB_hydrolase_fold"/>
</dbReference>
<dbReference type="Pfam" id="PF00975">
    <property type="entry name" value="Thioesterase"/>
    <property type="match status" value="1"/>
</dbReference>
<evidence type="ECO:0000256" key="2">
    <source>
        <dbReference type="ARBA" id="ARBA00022553"/>
    </source>
</evidence>
<dbReference type="Gene3D" id="3.40.50.1820">
    <property type="entry name" value="alpha/beta hydrolase"/>
    <property type="match status" value="1"/>
</dbReference>
<protein>
    <submittedName>
        <fullName evidence="4">Alpha/beta fold hydrolase</fullName>
    </submittedName>
</protein>
<evidence type="ECO:0000313" key="5">
    <source>
        <dbReference type="Proteomes" id="UP001597058"/>
    </source>
</evidence>
<keyword evidence="2" id="KW-0597">Phosphoprotein</keyword>
<dbReference type="InterPro" id="IPR020802">
    <property type="entry name" value="TesA-like"/>
</dbReference>
<keyword evidence="4" id="KW-0378">Hydrolase</keyword>
<dbReference type="InterPro" id="IPR009081">
    <property type="entry name" value="PP-bd_ACP"/>
</dbReference>
<keyword evidence="1" id="KW-0596">Phosphopantetheine</keyword>
<feature type="domain" description="Carrier" evidence="3">
    <location>
        <begin position="23"/>
        <end position="98"/>
    </location>
</feature>
<organism evidence="4 5">
    <name type="scientific">Streptomyces kaempferi</name>
    <dbReference type="NCBI Taxonomy" id="333725"/>
    <lineage>
        <taxon>Bacteria</taxon>
        <taxon>Bacillati</taxon>
        <taxon>Actinomycetota</taxon>
        <taxon>Actinomycetes</taxon>
        <taxon>Kitasatosporales</taxon>
        <taxon>Streptomycetaceae</taxon>
        <taxon>Streptomyces</taxon>
    </lineage>
</organism>
<accession>A0ABW3XV97</accession>
<dbReference type="GO" id="GO:0016787">
    <property type="term" value="F:hydrolase activity"/>
    <property type="evidence" value="ECO:0007669"/>
    <property type="project" value="UniProtKB-KW"/>
</dbReference>
<dbReference type="InterPro" id="IPR050091">
    <property type="entry name" value="PKS_NRPS_Biosynth_Enz"/>
</dbReference>
<dbReference type="Proteomes" id="UP001597058">
    <property type="component" value="Unassembled WGS sequence"/>
</dbReference>
<comment type="caution">
    <text evidence="4">The sequence shown here is derived from an EMBL/GenBank/DDBJ whole genome shotgun (WGS) entry which is preliminary data.</text>
</comment>
<dbReference type="SUPFAM" id="SSF53474">
    <property type="entry name" value="alpha/beta-Hydrolases"/>
    <property type="match status" value="1"/>
</dbReference>
<proteinExistence type="predicted"/>
<keyword evidence="5" id="KW-1185">Reference proteome</keyword>
<gene>
    <name evidence="4" type="ORF">ACFQ5X_47865</name>
</gene>
<dbReference type="PROSITE" id="PS50075">
    <property type="entry name" value="CARRIER"/>
    <property type="match status" value="1"/>
</dbReference>
<dbReference type="SMART" id="SM00824">
    <property type="entry name" value="PKS_TE"/>
    <property type="match status" value="1"/>
</dbReference>
<dbReference type="Gene3D" id="1.10.1200.10">
    <property type="entry name" value="ACP-like"/>
    <property type="match status" value="1"/>
</dbReference>
<dbReference type="InterPro" id="IPR020806">
    <property type="entry name" value="PKS_PP-bd"/>
</dbReference>
<dbReference type="Pfam" id="PF00550">
    <property type="entry name" value="PP-binding"/>
    <property type="match status" value="1"/>
</dbReference>
<dbReference type="InterPro" id="IPR036736">
    <property type="entry name" value="ACP-like_sf"/>
</dbReference>
<dbReference type="EMBL" id="JBHTMM010000194">
    <property type="protein sequence ID" value="MFD1313412.1"/>
    <property type="molecule type" value="Genomic_DNA"/>
</dbReference>
<dbReference type="InterPro" id="IPR001031">
    <property type="entry name" value="Thioesterase"/>
</dbReference>
<dbReference type="PANTHER" id="PTHR43775:SF37">
    <property type="entry name" value="SI:DKEY-61P9.11"/>
    <property type="match status" value="1"/>
</dbReference>
<name>A0ABW3XV97_9ACTN</name>
<dbReference type="SUPFAM" id="SSF47336">
    <property type="entry name" value="ACP-like"/>
    <property type="match status" value="1"/>
</dbReference>
<dbReference type="SMART" id="SM00823">
    <property type="entry name" value="PKS_PP"/>
    <property type="match status" value="1"/>
</dbReference>
<reference evidence="5" key="1">
    <citation type="journal article" date="2019" name="Int. J. Syst. Evol. Microbiol.">
        <title>The Global Catalogue of Microorganisms (GCM) 10K type strain sequencing project: providing services to taxonomists for standard genome sequencing and annotation.</title>
        <authorList>
            <consortium name="The Broad Institute Genomics Platform"/>
            <consortium name="The Broad Institute Genome Sequencing Center for Infectious Disease"/>
            <person name="Wu L."/>
            <person name="Ma J."/>
        </authorList>
    </citation>
    <scope>NUCLEOTIDE SEQUENCE [LARGE SCALE GENOMIC DNA]</scope>
    <source>
        <strain evidence="5">CGMCC 4.7020</strain>
    </source>
</reference>